<dbReference type="EMBL" id="BAAAPW010000003">
    <property type="protein sequence ID" value="GAA2038333.1"/>
    <property type="molecule type" value="Genomic_DNA"/>
</dbReference>
<reference evidence="3 4" key="1">
    <citation type="journal article" date="2019" name="Int. J. Syst. Evol. Microbiol.">
        <title>The Global Catalogue of Microorganisms (GCM) 10K type strain sequencing project: providing services to taxonomists for standard genome sequencing and annotation.</title>
        <authorList>
            <consortium name="The Broad Institute Genomics Platform"/>
            <consortium name="The Broad Institute Genome Sequencing Center for Infectious Disease"/>
            <person name="Wu L."/>
            <person name="Ma J."/>
        </authorList>
    </citation>
    <scope>NUCLEOTIDE SEQUENCE [LARGE SCALE GENOMIC DNA]</scope>
    <source>
        <strain evidence="3 4">JCM 15672</strain>
    </source>
</reference>
<proteinExistence type="predicted"/>
<feature type="signal peptide" evidence="2">
    <location>
        <begin position="1"/>
        <end position="24"/>
    </location>
</feature>
<dbReference type="Gene3D" id="3.40.50.12090">
    <property type="match status" value="2"/>
</dbReference>
<sequence length="682" mass="70794">MRAFIATAVLLALVAVATAPVASATTSEPDWTDDGYFESPSRSDDAPDDAAPPDRPSAVLDGDGVTMSSDRSLATGLQAAPAGNRIVGSAIAAGGTAVVSGGALTKLASVTDRTATRIGGADRYATAIGLSATHFPDGAAEVWLATGENFPDGITASAIAGAHRGPVLLTRTASLPASVAAELVRLAPTRVWVVGGTGVVSDGVVATVRRTLPGATVARVAGQDRYATAAAIAKTFVASSDVVFVASGQNFPDALSTGPAAARRKAPTLLVTATAVPAATEAQLRRLHPTTVYVIGGSGVVSDGVMSRIRNITGGSASRVSGADRFATASAVADRFFTPTTPSLIVANAFSFADGVTAGAVAGTLASPLVLADGRSTPPRVTVDAARRVSWWLPSEGRVLRYTVVAHPDDEFSAWSLLGARDARRYDVIIVLTTGESSSYCDGDPVSNQWMSQQYLPQPQPTGEQYSDRCKTHRMDSWREFMRRAGFTGTAPPESLVGGPQTFGGRTIPVPLARSASGATVEAGSYQLSIGADHAVVAFDMGLLTADEVLWAILTTRGLAERFPTQVEGDVVGAGFYNDGSSGYSNTSADHKAVYTLLGSVDLGLPGSQYSPVGHAQSARAFGATVANYCGFMCHPAAPSPFRGSMGRFEYAYGWLANGYWPPGEFDQRAGFSRYQSFAKWF</sequence>
<dbReference type="Proteomes" id="UP001501196">
    <property type="component" value="Unassembled WGS sequence"/>
</dbReference>
<organism evidence="3 4">
    <name type="scientific">Agromyces tropicus</name>
    <dbReference type="NCBI Taxonomy" id="555371"/>
    <lineage>
        <taxon>Bacteria</taxon>
        <taxon>Bacillati</taxon>
        <taxon>Actinomycetota</taxon>
        <taxon>Actinomycetes</taxon>
        <taxon>Micrococcales</taxon>
        <taxon>Microbacteriaceae</taxon>
        <taxon>Agromyces</taxon>
    </lineage>
</organism>
<keyword evidence="4" id="KW-1185">Reference proteome</keyword>
<protein>
    <recommendedName>
        <fullName evidence="5">Cell wall-binding repeat-containing protein</fullName>
    </recommendedName>
</protein>
<feature type="chain" id="PRO_5046962745" description="Cell wall-binding repeat-containing protein" evidence="2">
    <location>
        <begin position="25"/>
        <end position="682"/>
    </location>
</feature>
<evidence type="ECO:0000313" key="4">
    <source>
        <dbReference type="Proteomes" id="UP001501196"/>
    </source>
</evidence>
<comment type="caution">
    <text evidence="3">The sequence shown here is derived from an EMBL/GenBank/DDBJ whole genome shotgun (WGS) entry which is preliminary data.</text>
</comment>
<evidence type="ECO:0000313" key="3">
    <source>
        <dbReference type="EMBL" id="GAA2038333.1"/>
    </source>
</evidence>
<dbReference type="PANTHER" id="PTHR30032">
    <property type="entry name" value="N-ACETYLMURAMOYL-L-ALANINE AMIDASE-RELATED"/>
    <property type="match status" value="1"/>
</dbReference>
<evidence type="ECO:0008006" key="5">
    <source>
        <dbReference type="Google" id="ProtNLM"/>
    </source>
</evidence>
<evidence type="ECO:0000256" key="1">
    <source>
        <dbReference type="SAM" id="MobiDB-lite"/>
    </source>
</evidence>
<dbReference type="InterPro" id="IPR007253">
    <property type="entry name" value="Cell_wall-bd_2"/>
</dbReference>
<feature type="region of interest" description="Disordered" evidence="1">
    <location>
        <begin position="23"/>
        <end position="62"/>
    </location>
</feature>
<dbReference type="PANTHER" id="PTHR30032:SF8">
    <property type="entry name" value="GERMINATION-SPECIFIC N-ACETYLMURAMOYL-L-ALANINE AMIDASE"/>
    <property type="match status" value="1"/>
</dbReference>
<gene>
    <name evidence="3" type="ORF">GCM10009819_23900</name>
</gene>
<dbReference type="InterPro" id="IPR051922">
    <property type="entry name" value="Bact_Sporulation_Assoc"/>
</dbReference>
<dbReference type="Pfam" id="PF04122">
    <property type="entry name" value="CW_binding_2"/>
    <property type="match status" value="3"/>
</dbReference>
<accession>A0ABN2UKV0</accession>
<name>A0ABN2UKV0_9MICO</name>
<keyword evidence="2" id="KW-0732">Signal</keyword>
<evidence type="ECO:0000256" key="2">
    <source>
        <dbReference type="SAM" id="SignalP"/>
    </source>
</evidence>